<evidence type="ECO:0000256" key="4">
    <source>
        <dbReference type="ARBA" id="ARBA00022840"/>
    </source>
</evidence>
<evidence type="ECO:0000313" key="10">
    <source>
        <dbReference type="EMBL" id="KAL2914403.1"/>
    </source>
</evidence>
<dbReference type="PROSITE" id="PS50011">
    <property type="entry name" value="PROTEIN_KINASE_DOM"/>
    <property type="match status" value="1"/>
</dbReference>
<evidence type="ECO:0000256" key="3">
    <source>
        <dbReference type="ARBA" id="ARBA00022777"/>
    </source>
</evidence>
<dbReference type="InterPro" id="IPR011009">
    <property type="entry name" value="Kinase-like_dom_sf"/>
</dbReference>
<evidence type="ECO:0000256" key="5">
    <source>
        <dbReference type="ARBA" id="ARBA00038035"/>
    </source>
</evidence>
<dbReference type="InterPro" id="IPR000719">
    <property type="entry name" value="Prot_kinase_dom"/>
</dbReference>
<dbReference type="PROSITE" id="PS00108">
    <property type="entry name" value="PROTEIN_KINASE_ST"/>
    <property type="match status" value="1"/>
</dbReference>
<keyword evidence="1 10" id="KW-0808">Transferase</keyword>
<dbReference type="EC" id="2.7.12.2" evidence="6"/>
<proteinExistence type="inferred from homology"/>
<keyword evidence="11" id="KW-1185">Reference proteome</keyword>
<evidence type="ECO:0000256" key="7">
    <source>
        <dbReference type="PROSITE-ProRule" id="PRU10141"/>
    </source>
</evidence>
<dbReference type="InterPro" id="IPR017441">
    <property type="entry name" value="Protein_kinase_ATP_BS"/>
</dbReference>
<comment type="caution">
    <text evidence="10">The sequence shown here is derived from an EMBL/GenBank/DDBJ whole genome shotgun (WGS) entry which is preliminary data.</text>
</comment>
<dbReference type="PANTHER" id="PTHR48013">
    <property type="entry name" value="DUAL SPECIFICITY MITOGEN-ACTIVATED PROTEIN KINASE KINASE 5-RELATED"/>
    <property type="match status" value="1"/>
</dbReference>
<keyword evidence="3 10" id="KW-0418">Kinase</keyword>
<feature type="binding site" evidence="7">
    <location>
        <position position="95"/>
    </location>
    <ligand>
        <name>ATP</name>
        <dbReference type="ChEBI" id="CHEBI:30616"/>
    </ligand>
</feature>
<dbReference type="EMBL" id="JADGIZ020000033">
    <property type="protein sequence ID" value="KAL2914403.1"/>
    <property type="molecule type" value="Genomic_DNA"/>
</dbReference>
<evidence type="ECO:0000256" key="1">
    <source>
        <dbReference type="ARBA" id="ARBA00022679"/>
    </source>
</evidence>
<dbReference type="Proteomes" id="UP001527925">
    <property type="component" value="Unassembled WGS sequence"/>
</dbReference>
<dbReference type="PROSITE" id="PS00107">
    <property type="entry name" value="PROTEIN_KINASE_ATP"/>
    <property type="match status" value="1"/>
</dbReference>
<accession>A0ABR4N4I0</accession>
<dbReference type="Gene3D" id="1.10.510.10">
    <property type="entry name" value="Transferase(Phosphotransferase) domain 1"/>
    <property type="match status" value="1"/>
</dbReference>
<organism evidence="10 11">
    <name type="scientific">Polyrhizophydium stewartii</name>
    <dbReference type="NCBI Taxonomy" id="2732419"/>
    <lineage>
        <taxon>Eukaryota</taxon>
        <taxon>Fungi</taxon>
        <taxon>Fungi incertae sedis</taxon>
        <taxon>Chytridiomycota</taxon>
        <taxon>Chytridiomycota incertae sedis</taxon>
        <taxon>Chytridiomycetes</taxon>
        <taxon>Rhizophydiales</taxon>
        <taxon>Rhizophydiales incertae sedis</taxon>
        <taxon>Polyrhizophydium</taxon>
    </lineage>
</organism>
<keyword evidence="2 7" id="KW-0547">Nucleotide-binding</keyword>
<keyword evidence="4 7" id="KW-0067">ATP-binding</keyword>
<evidence type="ECO:0000256" key="2">
    <source>
        <dbReference type="ARBA" id="ARBA00022741"/>
    </source>
</evidence>
<evidence type="ECO:0000259" key="9">
    <source>
        <dbReference type="PROSITE" id="PS50011"/>
    </source>
</evidence>
<gene>
    <name evidence="10" type="primary">wis1</name>
    <name evidence="10" type="ORF">HK105_205970</name>
</gene>
<evidence type="ECO:0000256" key="8">
    <source>
        <dbReference type="RuleBase" id="RU000304"/>
    </source>
</evidence>
<dbReference type="SMART" id="SM00220">
    <property type="entry name" value="S_TKc"/>
    <property type="match status" value="1"/>
</dbReference>
<sequence length="344" mass="37788">MTAKRISLKLPQPLTDVVAASVSPFAALSKFVDPSGKLNFAGKAAVHRNGVDFSNGTSYKISMDELELVRILGRGQYGVVQLVTHKPTNVRMAMKEIRLELDETKMNHIVMELQVLNSSHNPHIIDFYGAFFIESCVYMCMEYMDGGSLDRLNAGGIPEPILSKIALSVIKGLHFLKTELLVIHRDVKPTNILINTAGQIKLCDFGVSGQLVQSLAKTNIGCQSYMAPERIATRNAGVYTARSDVWSVGISIVELGTGFYPFPGDAYDSVFAQLNAIVSAEPPRLPDDKFSDEARDFVAKCLVKDPNARPTYPDLLATPWLVKAETAQVDVGAWVTEALVRQRK</sequence>
<protein>
    <recommendedName>
        <fullName evidence="6">mitogen-activated protein kinase kinase</fullName>
        <ecNumber evidence="6">2.7.12.2</ecNumber>
    </recommendedName>
</protein>
<keyword evidence="8" id="KW-0723">Serine/threonine-protein kinase</keyword>
<dbReference type="SUPFAM" id="SSF56112">
    <property type="entry name" value="Protein kinase-like (PK-like)"/>
    <property type="match status" value="1"/>
</dbReference>
<feature type="domain" description="Protein kinase" evidence="9">
    <location>
        <begin position="66"/>
        <end position="321"/>
    </location>
</feature>
<dbReference type="InterPro" id="IPR008271">
    <property type="entry name" value="Ser/Thr_kinase_AS"/>
</dbReference>
<comment type="similarity">
    <text evidence="5">Belongs to the protein kinase superfamily. STE Ser/Thr protein kinase family. MAP kinase kinase subfamily.</text>
</comment>
<reference evidence="10 11" key="1">
    <citation type="submission" date="2023-09" db="EMBL/GenBank/DDBJ databases">
        <title>Pangenome analysis of Batrachochytrium dendrobatidis and related Chytrids.</title>
        <authorList>
            <person name="Yacoub M.N."/>
            <person name="Stajich J.E."/>
            <person name="James T.Y."/>
        </authorList>
    </citation>
    <scope>NUCLEOTIDE SEQUENCE [LARGE SCALE GENOMIC DNA]</scope>
    <source>
        <strain evidence="10 11">JEL0888</strain>
    </source>
</reference>
<name>A0ABR4N4I0_9FUNG</name>
<evidence type="ECO:0000313" key="11">
    <source>
        <dbReference type="Proteomes" id="UP001527925"/>
    </source>
</evidence>
<dbReference type="Gene3D" id="3.30.200.20">
    <property type="entry name" value="Phosphorylase Kinase, domain 1"/>
    <property type="match status" value="1"/>
</dbReference>
<evidence type="ECO:0000256" key="6">
    <source>
        <dbReference type="ARBA" id="ARBA00038999"/>
    </source>
</evidence>
<dbReference type="Pfam" id="PF00069">
    <property type="entry name" value="Pkinase"/>
    <property type="match status" value="1"/>
</dbReference>
<dbReference type="PANTHER" id="PTHR48013:SF25">
    <property type="entry name" value="MAP KINASE KINASE PBS2"/>
    <property type="match status" value="1"/>
</dbReference>
<dbReference type="GO" id="GO:0004708">
    <property type="term" value="F:MAP kinase kinase activity"/>
    <property type="evidence" value="ECO:0007669"/>
    <property type="project" value="UniProtKB-EC"/>
</dbReference>